<name>A0ABX2SJ91_9ACTN</name>
<accession>A0ABX2SJ91</accession>
<gene>
    <name evidence="1" type="ORF">BJ975_001290</name>
</gene>
<organism evidence="1 2">
    <name type="scientific">Aeromicrobium tamlense</name>
    <dbReference type="NCBI Taxonomy" id="375541"/>
    <lineage>
        <taxon>Bacteria</taxon>
        <taxon>Bacillati</taxon>
        <taxon>Actinomycetota</taxon>
        <taxon>Actinomycetes</taxon>
        <taxon>Propionibacteriales</taxon>
        <taxon>Nocardioidaceae</taxon>
        <taxon>Aeromicrobium</taxon>
    </lineage>
</organism>
<proteinExistence type="predicted"/>
<keyword evidence="2" id="KW-1185">Reference proteome</keyword>
<evidence type="ECO:0000313" key="2">
    <source>
        <dbReference type="Proteomes" id="UP000587211"/>
    </source>
</evidence>
<dbReference type="Pfam" id="PF19850">
    <property type="entry name" value="DUF6325"/>
    <property type="match status" value="1"/>
</dbReference>
<dbReference type="InterPro" id="IPR046288">
    <property type="entry name" value="DUF6325"/>
</dbReference>
<sequence>MIGTRTPRVATVRKDGTAMDEVEWGPVGYLIVEFPGARMTGEGLQELVALTDSGTIRILDLAFVLKEADGSVSALEINDLDGDGAFDLTVFEGASSNLLGEHDLREAGDVLTDGSAAAILLFENRWAARFVHALRRNGAELVAAGFIPLDDIAEALDATEAAG</sequence>
<dbReference type="EMBL" id="JACBZN010000001">
    <property type="protein sequence ID" value="NYI37915.1"/>
    <property type="molecule type" value="Genomic_DNA"/>
</dbReference>
<evidence type="ECO:0000313" key="1">
    <source>
        <dbReference type="EMBL" id="NYI37915.1"/>
    </source>
</evidence>
<reference evidence="1 2" key="1">
    <citation type="submission" date="2020-07" db="EMBL/GenBank/DDBJ databases">
        <title>Sequencing the genomes of 1000 actinobacteria strains.</title>
        <authorList>
            <person name="Klenk H.-P."/>
        </authorList>
    </citation>
    <scope>NUCLEOTIDE SEQUENCE [LARGE SCALE GENOMIC DNA]</scope>
    <source>
        <strain evidence="1 2">DSM 19087</strain>
    </source>
</reference>
<comment type="caution">
    <text evidence="1">The sequence shown here is derived from an EMBL/GenBank/DDBJ whole genome shotgun (WGS) entry which is preliminary data.</text>
</comment>
<dbReference type="RefSeq" id="WP_218845751.1">
    <property type="nucleotide sequence ID" value="NZ_BAAAMP010000001.1"/>
</dbReference>
<evidence type="ECO:0008006" key="3">
    <source>
        <dbReference type="Google" id="ProtNLM"/>
    </source>
</evidence>
<dbReference type="Proteomes" id="UP000587211">
    <property type="component" value="Unassembled WGS sequence"/>
</dbReference>
<protein>
    <recommendedName>
        <fullName evidence="3">DUF1269 domain-containing family protein</fullName>
    </recommendedName>
</protein>